<proteinExistence type="predicted"/>
<dbReference type="Pfam" id="PF03567">
    <property type="entry name" value="Sulfotransfer_2"/>
    <property type="match status" value="1"/>
</dbReference>
<dbReference type="EMBL" id="JAKGAS010000005">
    <property type="protein sequence ID" value="MCF2948640.1"/>
    <property type="molecule type" value="Genomic_DNA"/>
</dbReference>
<accession>A0ABS9D790</accession>
<dbReference type="SUPFAM" id="SSF52540">
    <property type="entry name" value="P-loop containing nucleoside triphosphate hydrolases"/>
    <property type="match status" value="1"/>
</dbReference>
<dbReference type="Gene3D" id="3.40.50.300">
    <property type="entry name" value="P-loop containing nucleotide triphosphate hydrolases"/>
    <property type="match status" value="1"/>
</dbReference>
<keyword evidence="2" id="KW-1185">Reference proteome</keyword>
<reference evidence="1 2" key="1">
    <citation type="submission" date="2022-01" db="EMBL/GenBank/DDBJ databases">
        <title>Paraglaciecola sp. G1-23.</title>
        <authorList>
            <person name="Jin M.S."/>
            <person name="Han D.M."/>
            <person name="Kim H.M."/>
            <person name="Jeon C.O."/>
        </authorList>
    </citation>
    <scope>NUCLEOTIDE SEQUENCE [LARGE SCALE GENOMIC DNA]</scope>
    <source>
        <strain evidence="1 2">G1-23</strain>
    </source>
</reference>
<dbReference type="Proteomes" id="UP001521137">
    <property type="component" value="Unassembled WGS sequence"/>
</dbReference>
<sequence length="202" mass="23429">MIYSAKGKFLFVHISRCAGTLISNNLYQHFSDSKQIGIQHSPCATALPILKSEFDQVYKFCVVRNPWERLVSWFELVSSTPSSGINNSNHNTLNFTQFINHWLNETMDIQGTTKPTQSQFAMITDFDNKVLVDHVCRFENLNDELSKMGERLNIEFQLNQKINASSKLHYSLYYNNETKAKVEEVCHQDITHFGFKFDDCRD</sequence>
<dbReference type="RefSeq" id="WP_235312562.1">
    <property type="nucleotide sequence ID" value="NZ_JAKGAS010000005.1"/>
</dbReference>
<evidence type="ECO:0000313" key="1">
    <source>
        <dbReference type="EMBL" id="MCF2948640.1"/>
    </source>
</evidence>
<gene>
    <name evidence="1" type="ORF">L0668_11025</name>
</gene>
<organism evidence="1 2">
    <name type="scientific">Paraglaciecola algarum</name>
    <dbReference type="NCBI Taxonomy" id="3050085"/>
    <lineage>
        <taxon>Bacteria</taxon>
        <taxon>Pseudomonadati</taxon>
        <taxon>Pseudomonadota</taxon>
        <taxon>Gammaproteobacteria</taxon>
        <taxon>Alteromonadales</taxon>
        <taxon>Alteromonadaceae</taxon>
        <taxon>Paraglaciecola</taxon>
    </lineage>
</organism>
<comment type="caution">
    <text evidence="1">The sequence shown here is derived from an EMBL/GenBank/DDBJ whole genome shotgun (WGS) entry which is preliminary data.</text>
</comment>
<protein>
    <submittedName>
        <fullName evidence="1">Sulfotransferase family protein</fullName>
    </submittedName>
</protein>
<dbReference type="InterPro" id="IPR027417">
    <property type="entry name" value="P-loop_NTPase"/>
</dbReference>
<evidence type="ECO:0000313" key="2">
    <source>
        <dbReference type="Proteomes" id="UP001521137"/>
    </source>
</evidence>
<name>A0ABS9D790_9ALTE</name>
<dbReference type="InterPro" id="IPR005331">
    <property type="entry name" value="Sulfotransferase"/>
</dbReference>